<protein>
    <recommendedName>
        <fullName evidence="11">G-protein coupled receptors family 1 profile domain-containing protein</fullName>
    </recommendedName>
</protein>
<evidence type="ECO:0000256" key="6">
    <source>
        <dbReference type="ARBA" id="ARBA00023136"/>
    </source>
</evidence>
<keyword evidence="4 10" id="KW-1133">Transmembrane helix</keyword>
<evidence type="ECO:0000256" key="2">
    <source>
        <dbReference type="ARBA" id="ARBA00022475"/>
    </source>
</evidence>
<dbReference type="Gene3D" id="1.20.1070.10">
    <property type="entry name" value="Rhodopsin 7-helix transmembrane proteins"/>
    <property type="match status" value="1"/>
</dbReference>
<dbReference type="GO" id="GO:0004930">
    <property type="term" value="F:G protein-coupled receptor activity"/>
    <property type="evidence" value="ECO:0007669"/>
    <property type="project" value="UniProtKB-KW"/>
</dbReference>
<feature type="domain" description="G-protein coupled receptors family 1 profile" evidence="11">
    <location>
        <begin position="1"/>
        <end position="97"/>
    </location>
</feature>
<dbReference type="InterPro" id="IPR000276">
    <property type="entry name" value="GPCR_Rhodpsn"/>
</dbReference>
<feature type="non-terminal residue" evidence="12">
    <location>
        <position position="113"/>
    </location>
</feature>
<dbReference type="GO" id="GO:0005886">
    <property type="term" value="C:plasma membrane"/>
    <property type="evidence" value="ECO:0007669"/>
    <property type="project" value="UniProtKB-SubCell"/>
</dbReference>
<evidence type="ECO:0000259" key="11">
    <source>
        <dbReference type="PROSITE" id="PS50262"/>
    </source>
</evidence>
<evidence type="ECO:0000256" key="10">
    <source>
        <dbReference type="SAM" id="Phobius"/>
    </source>
</evidence>
<gene>
    <name evidence="12" type="ORF">PMEA_00007573</name>
</gene>
<keyword evidence="5" id="KW-0297">G-protein coupled receptor</keyword>
<evidence type="ECO:0000256" key="9">
    <source>
        <dbReference type="ARBA" id="ARBA00023224"/>
    </source>
</evidence>
<accession>A0AAU9WKV1</accession>
<keyword evidence="7" id="KW-0675">Receptor</keyword>
<dbReference type="PANTHER" id="PTHR24246">
    <property type="entry name" value="OLFACTORY RECEPTOR AND ADENOSINE RECEPTOR"/>
    <property type="match status" value="1"/>
</dbReference>
<dbReference type="PROSITE" id="PS50262">
    <property type="entry name" value="G_PROTEIN_RECEP_F1_2"/>
    <property type="match status" value="1"/>
</dbReference>
<evidence type="ECO:0000256" key="4">
    <source>
        <dbReference type="ARBA" id="ARBA00022989"/>
    </source>
</evidence>
<feature type="transmembrane region" description="Helical" evidence="10">
    <location>
        <begin position="41"/>
        <end position="62"/>
    </location>
</feature>
<keyword evidence="6 10" id="KW-0472">Membrane</keyword>
<keyword evidence="13" id="KW-1185">Reference proteome</keyword>
<proteinExistence type="predicted"/>
<dbReference type="InterPro" id="IPR017452">
    <property type="entry name" value="GPCR_Rhodpsn_7TM"/>
</dbReference>
<dbReference type="Proteomes" id="UP001159428">
    <property type="component" value="Unassembled WGS sequence"/>
</dbReference>
<evidence type="ECO:0000256" key="1">
    <source>
        <dbReference type="ARBA" id="ARBA00004651"/>
    </source>
</evidence>
<dbReference type="Pfam" id="PF00001">
    <property type="entry name" value="7tm_1"/>
    <property type="match status" value="1"/>
</dbReference>
<comment type="caution">
    <text evidence="12">The sequence shown here is derived from an EMBL/GenBank/DDBJ whole genome shotgun (WGS) entry which is preliminary data.</text>
</comment>
<evidence type="ECO:0000313" key="12">
    <source>
        <dbReference type="EMBL" id="CAH3117606.1"/>
    </source>
</evidence>
<organism evidence="12 13">
    <name type="scientific">Pocillopora meandrina</name>
    <dbReference type="NCBI Taxonomy" id="46732"/>
    <lineage>
        <taxon>Eukaryota</taxon>
        <taxon>Metazoa</taxon>
        <taxon>Cnidaria</taxon>
        <taxon>Anthozoa</taxon>
        <taxon>Hexacorallia</taxon>
        <taxon>Scleractinia</taxon>
        <taxon>Astrocoeniina</taxon>
        <taxon>Pocilloporidae</taxon>
        <taxon>Pocillopora</taxon>
    </lineage>
</organism>
<evidence type="ECO:0000313" key="13">
    <source>
        <dbReference type="Proteomes" id="UP001159428"/>
    </source>
</evidence>
<dbReference type="EMBL" id="CALNXJ010000016">
    <property type="protein sequence ID" value="CAH3117606.1"/>
    <property type="molecule type" value="Genomic_DNA"/>
</dbReference>
<evidence type="ECO:0000256" key="7">
    <source>
        <dbReference type="ARBA" id="ARBA00023170"/>
    </source>
</evidence>
<comment type="subcellular location">
    <subcellularLocation>
        <location evidence="1">Cell membrane</location>
        <topology evidence="1">Multi-pass membrane protein</topology>
    </subcellularLocation>
</comment>
<keyword evidence="9" id="KW-0807">Transducer</keyword>
<name>A0AAU9WKV1_9CNID</name>
<reference evidence="12 13" key="1">
    <citation type="submission" date="2022-05" db="EMBL/GenBank/DDBJ databases">
        <authorList>
            <consortium name="Genoscope - CEA"/>
            <person name="William W."/>
        </authorList>
    </citation>
    <scope>NUCLEOTIDE SEQUENCE [LARGE SCALE GENOMIC DNA]</scope>
</reference>
<sequence>MAVIPISICVVYSRIWLHLRHIKKQSLRKHRSPTTNKLTKTLLIASFLSLAAWLPLGVALLVKFLCVGCLSSVNVTRLVYGGRILQYGNSLLNPVVYSLRIPEFKDKIIQLFC</sequence>
<dbReference type="PANTHER" id="PTHR24246:SF27">
    <property type="entry name" value="ADENOSINE RECEPTOR, ISOFORM A"/>
    <property type="match status" value="1"/>
</dbReference>
<keyword evidence="3 10" id="KW-0812">Transmembrane</keyword>
<keyword evidence="8" id="KW-0325">Glycoprotein</keyword>
<dbReference type="SUPFAM" id="SSF81321">
    <property type="entry name" value="Family A G protein-coupled receptor-like"/>
    <property type="match status" value="1"/>
</dbReference>
<evidence type="ECO:0000256" key="8">
    <source>
        <dbReference type="ARBA" id="ARBA00023180"/>
    </source>
</evidence>
<evidence type="ECO:0000256" key="3">
    <source>
        <dbReference type="ARBA" id="ARBA00022692"/>
    </source>
</evidence>
<dbReference type="AlphaFoldDB" id="A0AAU9WKV1"/>
<evidence type="ECO:0000256" key="5">
    <source>
        <dbReference type="ARBA" id="ARBA00023040"/>
    </source>
</evidence>
<keyword evidence="2" id="KW-1003">Cell membrane</keyword>